<protein>
    <recommendedName>
        <fullName evidence="5">Chemotaxis protein methyltransferase</fullName>
        <ecNumber evidence="5">2.1.1.80</ecNumber>
    </recommendedName>
</protein>
<dbReference type="SUPFAM" id="SSF53335">
    <property type="entry name" value="S-adenosyl-L-methionine-dependent methyltransferases"/>
    <property type="match status" value="1"/>
</dbReference>
<evidence type="ECO:0000256" key="3">
    <source>
        <dbReference type="ARBA" id="ARBA00022679"/>
    </source>
</evidence>
<keyword evidence="4 5" id="KW-0949">S-adenosyl-L-methionine</keyword>
<dbReference type="SMART" id="SM00138">
    <property type="entry name" value="MeTrc"/>
    <property type="match status" value="1"/>
</dbReference>
<comment type="caution">
    <text evidence="7">The sequence shown here is derived from an EMBL/GenBank/DDBJ whole genome shotgun (WGS) entry which is preliminary data.</text>
</comment>
<evidence type="ECO:0000256" key="2">
    <source>
        <dbReference type="ARBA" id="ARBA00022603"/>
    </source>
</evidence>
<evidence type="ECO:0000256" key="1">
    <source>
        <dbReference type="ARBA" id="ARBA00001541"/>
    </source>
</evidence>
<evidence type="ECO:0000259" key="6">
    <source>
        <dbReference type="PROSITE" id="PS50123"/>
    </source>
</evidence>
<dbReference type="Pfam" id="PF01739">
    <property type="entry name" value="CheR"/>
    <property type="match status" value="1"/>
</dbReference>
<feature type="domain" description="CheR-type methyltransferase" evidence="6">
    <location>
        <begin position="1"/>
        <end position="281"/>
    </location>
</feature>
<dbReference type="PRINTS" id="PR00996">
    <property type="entry name" value="CHERMTFRASE"/>
</dbReference>
<dbReference type="PROSITE" id="PS50123">
    <property type="entry name" value="CHER"/>
    <property type="match status" value="1"/>
</dbReference>
<dbReference type="PIRSF" id="PIRSF000410">
    <property type="entry name" value="CheR"/>
    <property type="match status" value="1"/>
</dbReference>
<organism evidence="7 8">
    <name type="scientific">Paracraurococcus lichenis</name>
    <dbReference type="NCBI Taxonomy" id="3064888"/>
    <lineage>
        <taxon>Bacteria</taxon>
        <taxon>Pseudomonadati</taxon>
        <taxon>Pseudomonadota</taxon>
        <taxon>Alphaproteobacteria</taxon>
        <taxon>Acetobacterales</taxon>
        <taxon>Roseomonadaceae</taxon>
        <taxon>Paracraurococcus</taxon>
    </lineage>
</organism>
<dbReference type="EMBL" id="JAUTWS010000033">
    <property type="protein sequence ID" value="MDO9711692.1"/>
    <property type="molecule type" value="Genomic_DNA"/>
</dbReference>
<dbReference type="InterPro" id="IPR050903">
    <property type="entry name" value="Bact_Chemotaxis_MeTrfase"/>
</dbReference>
<dbReference type="PANTHER" id="PTHR24422:SF10">
    <property type="entry name" value="CHEMOTAXIS PROTEIN METHYLTRANSFERASE 2"/>
    <property type="match status" value="1"/>
</dbReference>
<reference evidence="7 8" key="1">
    <citation type="submission" date="2023-08" db="EMBL/GenBank/DDBJ databases">
        <title>The draft genome sequence of Paracraurococcus sp. LOR1-02.</title>
        <authorList>
            <person name="Kingkaew E."/>
            <person name="Tanasupawat S."/>
        </authorList>
    </citation>
    <scope>NUCLEOTIDE SEQUENCE [LARGE SCALE GENOMIC DNA]</scope>
    <source>
        <strain evidence="7 8">LOR1-02</strain>
    </source>
</reference>
<name>A0ABT9E698_9PROT</name>
<accession>A0ABT9E698</accession>
<evidence type="ECO:0000256" key="5">
    <source>
        <dbReference type="PIRNR" id="PIRNR000410"/>
    </source>
</evidence>
<dbReference type="InterPro" id="IPR000780">
    <property type="entry name" value="CheR_MeTrfase"/>
</dbReference>
<proteinExistence type="predicted"/>
<dbReference type="Pfam" id="PF03705">
    <property type="entry name" value="CheR_N"/>
    <property type="match status" value="1"/>
</dbReference>
<keyword evidence="8" id="KW-1185">Reference proteome</keyword>
<dbReference type="InterPro" id="IPR022642">
    <property type="entry name" value="CheR_C"/>
</dbReference>
<dbReference type="InterPro" id="IPR022641">
    <property type="entry name" value="CheR_N"/>
</dbReference>
<comment type="function">
    <text evidence="5">Methylation of the membrane-bound methyl-accepting chemotaxis proteins (MCP) to form gamma-glutamyl methyl ester residues in MCP.</text>
</comment>
<dbReference type="InterPro" id="IPR026024">
    <property type="entry name" value="Chemotaxis_MeTrfase_CheR"/>
</dbReference>
<dbReference type="PANTHER" id="PTHR24422">
    <property type="entry name" value="CHEMOTAXIS PROTEIN METHYLTRANSFERASE"/>
    <property type="match status" value="1"/>
</dbReference>
<gene>
    <name evidence="7" type="ORF">Q7A36_25315</name>
</gene>
<evidence type="ECO:0000313" key="8">
    <source>
        <dbReference type="Proteomes" id="UP001243009"/>
    </source>
</evidence>
<keyword evidence="3 5" id="KW-0808">Transferase</keyword>
<sequence length="281" mass="33022">MSQSAPAVQAGEFARFQEMFYQKTGIVFGESKRYFVDRRLTERMSATGSKSFEDYLMLLRFRDPNAEELQNLINVMTVNETYFYREKYQFQCLSEALLPQLVQGRRRGDPLQIWSMPCSTGEEPYSIAIHLLESWPEVDHWDVRILASDIDTRVLEQARAGIYEARSLQHLTEDLVRRYFTPTRDGNWRIIANLRRSIEFRRANITEVADVQQYRDIDVIFCRNLLIYFDEASRRRATEALFDSLRPGGFICLGHSESMSRMSSLFEARKFPDAIVYQRPF</sequence>
<dbReference type="InterPro" id="IPR029063">
    <property type="entry name" value="SAM-dependent_MTases_sf"/>
</dbReference>
<evidence type="ECO:0000313" key="7">
    <source>
        <dbReference type="EMBL" id="MDO9711692.1"/>
    </source>
</evidence>
<dbReference type="EC" id="2.1.1.80" evidence="5"/>
<comment type="catalytic activity">
    <reaction evidence="1 5">
        <text>L-glutamyl-[protein] + S-adenosyl-L-methionine = [protein]-L-glutamate 5-O-methyl ester + S-adenosyl-L-homocysteine</text>
        <dbReference type="Rhea" id="RHEA:24452"/>
        <dbReference type="Rhea" id="RHEA-COMP:10208"/>
        <dbReference type="Rhea" id="RHEA-COMP:10311"/>
        <dbReference type="ChEBI" id="CHEBI:29973"/>
        <dbReference type="ChEBI" id="CHEBI:57856"/>
        <dbReference type="ChEBI" id="CHEBI:59789"/>
        <dbReference type="ChEBI" id="CHEBI:82795"/>
        <dbReference type="EC" id="2.1.1.80"/>
    </reaction>
</comment>
<dbReference type="Gene3D" id="3.40.50.150">
    <property type="entry name" value="Vaccinia Virus protein VP39"/>
    <property type="match status" value="1"/>
</dbReference>
<dbReference type="Gene3D" id="1.10.155.10">
    <property type="entry name" value="Chemotaxis receptor methyltransferase CheR, N-terminal domain"/>
    <property type="match status" value="1"/>
</dbReference>
<dbReference type="SUPFAM" id="SSF47757">
    <property type="entry name" value="Chemotaxis receptor methyltransferase CheR, N-terminal domain"/>
    <property type="match status" value="1"/>
</dbReference>
<dbReference type="InterPro" id="IPR036804">
    <property type="entry name" value="CheR_N_sf"/>
</dbReference>
<dbReference type="Proteomes" id="UP001243009">
    <property type="component" value="Unassembled WGS sequence"/>
</dbReference>
<dbReference type="RefSeq" id="WP_305106548.1">
    <property type="nucleotide sequence ID" value="NZ_JAUTWS010000033.1"/>
</dbReference>
<evidence type="ECO:0000256" key="4">
    <source>
        <dbReference type="ARBA" id="ARBA00022691"/>
    </source>
</evidence>
<keyword evidence="2 5" id="KW-0489">Methyltransferase</keyword>